<name>A0A8J6F7K7_ELECQ</name>
<evidence type="ECO:0000313" key="2">
    <source>
        <dbReference type="EMBL" id="KAG9481544.1"/>
    </source>
</evidence>
<evidence type="ECO:0000313" key="3">
    <source>
        <dbReference type="Proteomes" id="UP000770717"/>
    </source>
</evidence>
<evidence type="ECO:0000256" key="1">
    <source>
        <dbReference type="SAM" id="MobiDB-lite"/>
    </source>
</evidence>
<dbReference type="EMBL" id="WNTK01000006">
    <property type="protein sequence ID" value="KAG9481544.1"/>
    <property type="molecule type" value="Genomic_DNA"/>
</dbReference>
<accession>A0A8J6F7K7</accession>
<reference evidence="2" key="1">
    <citation type="thesis" date="2020" institute="ProQuest LLC" country="789 East Eisenhower Parkway, Ann Arbor, MI, USA">
        <title>Comparative Genomics and Chromosome Evolution.</title>
        <authorList>
            <person name="Mudd A.B."/>
        </authorList>
    </citation>
    <scope>NUCLEOTIDE SEQUENCE</scope>
    <source>
        <strain evidence="2">HN-11 Male</strain>
        <tissue evidence="2">Kidney and liver</tissue>
    </source>
</reference>
<gene>
    <name evidence="2" type="ORF">GDO78_010665</name>
</gene>
<dbReference type="Proteomes" id="UP000770717">
    <property type="component" value="Unassembled WGS sequence"/>
</dbReference>
<sequence length="61" mass="6858">MESDKSLLSAELTADMEDALYEQMLMKAKEEIQSRLPNLPETKQIRPQPGKTGLQHEDSGV</sequence>
<dbReference type="AlphaFoldDB" id="A0A8J6F7K7"/>
<keyword evidence="3" id="KW-1185">Reference proteome</keyword>
<dbReference type="EMBL" id="WNTK01000006">
    <property type="protein sequence ID" value="KAG9481543.1"/>
    <property type="molecule type" value="Genomic_DNA"/>
</dbReference>
<comment type="caution">
    <text evidence="2">The sequence shown here is derived from an EMBL/GenBank/DDBJ whole genome shotgun (WGS) entry which is preliminary data.</text>
</comment>
<organism evidence="2 3">
    <name type="scientific">Eleutherodactylus coqui</name>
    <name type="common">Puerto Rican coqui</name>
    <dbReference type="NCBI Taxonomy" id="57060"/>
    <lineage>
        <taxon>Eukaryota</taxon>
        <taxon>Metazoa</taxon>
        <taxon>Chordata</taxon>
        <taxon>Craniata</taxon>
        <taxon>Vertebrata</taxon>
        <taxon>Euteleostomi</taxon>
        <taxon>Amphibia</taxon>
        <taxon>Batrachia</taxon>
        <taxon>Anura</taxon>
        <taxon>Neobatrachia</taxon>
        <taxon>Hyloidea</taxon>
        <taxon>Eleutherodactylidae</taxon>
        <taxon>Eleutherodactylinae</taxon>
        <taxon>Eleutherodactylus</taxon>
        <taxon>Eleutherodactylus</taxon>
    </lineage>
</organism>
<proteinExistence type="predicted"/>
<protein>
    <submittedName>
        <fullName evidence="2">Uncharacterized protein</fullName>
    </submittedName>
</protein>
<feature type="region of interest" description="Disordered" evidence="1">
    <location>
        <begin position="32"/>
        <end position="61"/>
    </location>
</feature>